<accession>A0AAN7ZYC6</accession>
<name>A0AAN7ZYC6_9PEZI</name>
<evidence type="ECO:0000256" key="1">
    <source>
        <dbReference type="SAM" id="Coils"/>
    </source>
</evidence>
<proteinExistence type="predicted"/>
<evidence type="ECO:0000313" key="3">
    <source>
        <dbReference type="Proteomes" id="UP001310594"/>
    </source>
</evidence>
<reference evidence="2" key="1">
    <citation type="submission" date="2023-08" db="EMBL/GenBank/DDBJ databases">
        <title>Black Yeasts Isolated from many extreme environments.</title>
        <authorList>
            <person name="Coleine C."/>
            <person name="Stajich J.E."/>
            <person name="Selbmann L."/>
        </authorList>
    </citation>
    <scope>NUCLEOTIDE SEQUENCE</scope>
    <source>
        <strain evidence="2">CCFEE 5810</strain>
    </source>
</reference>
<comment type="caution">
    <text evidence="2">The sequence shown here is derived from an EMBL/GenBank/DDBJ whole genome shotgun (WGS) entry which is preliminary data.</text>
</comment>
<gene>
    <name evidence="2" type="ORF">LTR97_008829</name>
</gene>
<organism evidence="2 3">
    <name type="scientific">Elasticomyces elasticus</name>
    <dbReference type="NCBI Taxonomy" id="574655"/>
    <lineage>
        <taxon>Eukaryota</taxon>
        <taxon>Fungi</taxon>
        <taxon>Dikarya</taxon>
        <taxon>Ascomycota</taxon>
        <taxon>Pezizomycotina</taxon>
        <taxon>Dothideomycetes</taxon>
        <taxon>Dothideomycetidae</taxon>
        <taxon>Mycosphaerellales</taxon>
        <taxon>Teratosphaeriaceae</taxon>
        <taxon>Elasticomyces</taxon>
    </lineage>
</organism>
<evidence type="ECO:0000313" key="2">
    <source>
        <dbReference type="EMBL" id="KAK5695323.1"/>
    </source>
</evidence>
<protein>
    <submittedName>
        <fullName evidence="2">Uncharacterized protein</fullName>
    </submittedName>
</protein>
<sequence length="444" mass="50462">MATEDEPPTASPFMRLAPELRNAICEQVILEELEVVRIGARGHLVDKPDLLAVCRQLRQEALPVYLELAPTHAEELIVNIHDFDFTPLITYLDCISAEQWNIVADVGNLWIDMTASDGFKNNDVSAIRRWTRYCSTRLASTVITIPDRTESAYNFAGDGMAQTSSFMRTLEKNASEACLTAEVSEAESWEWESIIEAWEARTWTAARARAERREELVVERTALEKRLLVERAKVGRLERAIEEQDEMIRALDHEVDDAAIESPQEPSPLLRLAAELRNTIYELVIAQTKIIEPRTDGCFTNKPGLLAACHQIRLEALPIFLHLAPLVARSVFEVHNFDFRKVMTYIDTLNNAQCTALGRRRMLVVKVTIDTKNEARTEKGLRGWMRYCSTKLAGRLDTSNYARRQSYIFSGTVPDHVEQRGYTVSSRSRSNTTQISMNVSVSWR</sequence>
<keyword evidence="1" id="KW-0175">Coiled coil</keyword>
<dbReference type="EMBL" id="JAVRQU010000014">
    <property type="protein sequence ID" value="KAK5695323.1"/>
    <property type="molecule type" value="Genomic_DNA"/>
</dbReference>
<dbReference type="PANTHER" id="PTHR42085">
    <property type="entry name" value="F-BOX DOMAIN-CONTAINING PROTEIN"/>
    <property type="match status" value="1"/>
</dbReference>
<dbReference type="Proteomes" id="UP001310594">
    <property type="component" value="Unassembled WGS sequence"/>
</dbReference>
<dbReference type="InterPro" id="IPR038883">
    <property type="entry name" value="AN11006-like"/>
</dbReference>
<feature type="coiled-coil region" evidence="1">
    <location>
        <begin position="234"/>
        <end position="261"/>
    </location>
</feature>
<dbReference type="AlphaFoldDB" id="A0AAN7ZYC6"/>
<dbReference type="PANTHER" id="PTHR42085:SF1">
    <property type="entry name" value="F-BOX DOMAIN-CONTAINING PROTEIN"/>
    <property type="match status" value="1"/>
</dbReference>